<evidence type="ECO:0000259" key="1">
    <source>
        <dbReference type="Pfam" id="PF07883"/>
    </source>
</evidence>
<sequence length="183" mass="20713">MAFRRKTIHNPVTGQTITFLQTRRDTNGTLLEMETSYAPGSHEPPAHYHPGQQEYFQIQAGELTVRVHGIEKVLRTGDSLHISANVPHAMWNAGNIETIVNWKVLPAMQTEYMLETITGLACDGKTNATGMPSWPQTALMLGHFSREFRLTKPPYALQWIVFKIVGSIARLRGLRPFYTQHLD</sequence>
<evidence type="ECO:0000313" key="2">
    <source>
        <dbReference type="EMBL" id="MBT1710580.1"/>
    </source>
</evidence>
<dbReference type="CDD" id="cd02209">
    <property type="entry name" value="cupin_XRE_C"/>
    <property type="match status" value="1"/>
</dbReference>
<dbReference type="Pfam" id="PF07883">
    <property type="entry name" value="Cupin_2"/>
    <property type="match status" value="1"/>
</dbReference>
<accession>A0AAP2GVJ0</accession>
<dbReference type="RefSeq" id="WP_254086155.1">
    <property type="nucleotide sequence ID" value="NZ_JAHESE010000024.1"/>
</dbReference>
<dbReference type="Proteomes" id="UP001319080">
    <property type="component" value="Unassembled WGS sequence"/>
</dbReference>
<name>A0AAP2GVJ0_9BACT</name>
<protein>
    <submittedName>
        <fullName evidence="2">Cupin domain-containing protein</fullName>
    </submittedName>
</protein>
<reference evidence="2 3" key="1">
    <citation type="submission" date="2021-05" db="EMBL/GenBank/DDBJ databases">
        <title>A Polyphasic approach of four new species of the genus Ohtaekwangia: Ohtaekwangia histidinii sp. nov., Ohtaekwangia cretensis sp. nov., Ohtaekwangia indiensis sp. nov., Ohtaekwangia reichenbachii sp. nov. from diverse environment.</title>
        <authorList>
            <person name="Octaviana S."/>
        </authorList>
    </citation>
    <scope>NUCLEOTIDE SEQUENCE [LARGE SCALE GENOMIC DNA]</scope>
    <source>
        <strain evidence="2 3">PWU5</strain>
    </source>
</reference>
<feature type="domain" description="Cupin type-2" evidence="1">
    <location>
        <begin position="35"/>
        <end position="95"/>
    </location>
</feature>
<dbReference type="EMBL" id="JAHESE010000024">
    <property type="protein sequence ID" value="MBT1710580.1"/>
    <property type="molecule type" value="Genomic_DNA"/>
</dbReference>
<gene>
    <name evidence="2" type="ORF">KK062_20215</name>
</gene>
<evidence type="ECO:0000313" key="3">
    <source>
        <dbReference type="Proteomes" id="UP001319080"/>
    </source>
</evidence>
<dbReference type="SUPFAM" id="SSF51182">
    <property type="entry name" value="RmlC-like cupins"/>
    <property type="match status" value="1"/>
</dbReference>
<dbReference type="InterPro" id="IPR014710">
    <property type="entry name" value="RmlC-like_jellyroll"/>
</dbReference>
<dbReference type="Gene3D" id="2.60.120.10">
    <property type="entry name" value="Jelly Rolls"/>
    <property type="match status" value="1"/>
</dbReference>
<dbReference type="InterPro" id="IPR013096">
    <property type="entry name" value="Cupin_2"/>
</dbReference>
<dbReference type="InterPro" id="IPR053146">
    <property type="entry name" value="QDO-like"/>
</dbReference>
<proteinExistence type="predicted"/>
<comment type="caution">
    <text evidence="2">The sequence shown here is derived from an EMBL/GenBank/DDBJ whole genome shotgun (WGS) entry which is preliminary data.</text>
</comment>
<dbReference type="AlphaFoldDB" id="A0AAP2GVJ0"/>
<dbReference type="PANTHER" id="PTHR36440">
    <property type="entry name" value="PUTATIVE (AFU_ORTHOLOGUE AFUA_8G07350)-RELATED"/>
    <property type="match status" value="1"/>
</dbReference>
<keyword evidence="3" id="KW-1185">Reference proteome</keyword>
<dbReference type="InterPro" id="IPR011051">
    <property type="entry name" value="RmlC_Cupin_sf"/>
</dbReference>
<dbReference type="PANTHER" id="PTHR36440:SF1">
    <property type="entry name" value="PUTATIVE (AFU_ORTHOLOGUE AFUA_8G07350)-RELATED"/>
    <property type="match status" value="1"/>
</dbReference>
<organism evidence="2 3">
    <name type="scientific">Dawidia cretensis</name>
    <dbReference type="NCBI Taxonomy" id="2782350"/>
    <lineage>
        <taxon>Bacteria</taxon>
        <taxon>Pseudomonadati</taxon>
        <taxon>Bacteroidota</taxon>
        <taxon>Cytophagia</taxon>
        <taxon>Cytophagales</taxon>
        <taxon>Chryseotaleaceae</taxon>
        <taxon>Dawidia</taxon>
    </lineage>
</organism>